<dbReference type="Proteomes" id="UP000708208">
    <property type="component" value="Unassembled WGS sequence"/>
</dbReference>
<sequence length="110" mass="12974">MNRFCSLTNLLSKPNQIFGTTIFWTLFLFFPKGILKTLQSKGGFLHVMYCVDLLEGIYDNKHFCLYVFTVPIDFYTPINFVCVYGYCNLVRHESDYGIYSSLQHKLWFPM</sequence>
<comment type="caution">
    <text evidence="1">The sequence shown here is derived from an EMBL/GenBank/DDBJ whole genome shotgun (WGS) entry which is preliminary data.</text>
</comment>
<evidence type="ECO:0000313" key="1">
    <source>
        <dbReference type="EMBL" id="CAG7674584.1"/>
    </source>
</evidence>
<evidence type="ECO:0000313" key="2">
    <source>
        <dbReference type="Proteomes" id="UP000708208"/>
    </source>
</evidence>
<accession>A0A8J2J5G4</accession>
<reference evidence="1" key="1">
    <citation type="submission" date="2021-06" db="EMBL/GenBank/DDBJ databases">
        <authorList>
            <person name="Hodson N. C."/>
            <person name="Mongue J. A."/>
            <person name="Jaron S. K."/>
        </authorList>
    </citation>
    <scope>NUCLEOTIDE SEQUENCE</scope>
</reference>
<dbReference type="EMBL" id="CAJVCH010013227">
    <property type="protein sequence ID" value="CAG7674584.1"/>
    <property type="molecule type" value="Genomic_DNA"/>
</dbReference>
<dbReference type="AlphaFoldDB" id="A0A8J2J5G4"/>
<gene>
    <name evidence="1" type="ORF">AFUS01_LOCUS2324</name>
</gene>
<protein>
    <submittedName>
        <fullName evidence="1">Uncharacterized protein</fullName>
    </submittedName>
</protein>
<name>A0A8J2J5G4_9HEXA</name>
<proteinExistence type="predicted"/>
<keyword evidence="2" id="KW-1185">Reference proteome</keyword>
<organism evidence="1 2">
    <name type="scientific">Allacma fusca</name>
    <dbReference type="NCBI Taxonomy" id="39272"/>
    <lineage>
        <taxon>Eukaryota</taxon>
        <taxon>Metazoa</taxon>
        <taxon>Ecdysozoa</taxon>
        <taxon>Arthropoda</taxon>
        <taxon>Hexapoda</taxon>
        <taxon>Collembola</taxon>
        <taxon>Symphypleona</taxon>
        <taxon>Sminthuridae</taxon>
        <taxon>Allacma</taxon>
    </lineage>
</organism>